<dbReference type="GO" id="GO:0005634">
    <property type="term" value="C:nucleus"/>
    <property type="evidence" value="ECO:0007669"/>
    <property type="project" value="TreeGrafter"/>
</dbReference>
<dbReference type="InterPro" id="IPR052060">
    <property type="entry name" value="Bromo_WD_repeat"/>
</dbReference>
<dbReference type="OrthoDB" id="10265743at2759"/>
<dbReference type="InterPro" id="IPR057452">
    <property type="entry name" value="BRWD/PHIP_N"/>
</dbReference>
<dbReference type="Proteomes" id="UP000792457">
    <property type="component" value="Unassembled WGS sequence"/>
</dbReference>
<comment type="caution">
    <text evidence="3">The sequence shown here is derived from an EMBL/GenBank/DDBJ whole genome shotgun (WGS) entry which is preliminary data.</text>
</comment>
<dbReference type="GO" id="GO:0007010">
    <property type="term" value="P:cytoskeleton organization"/>
    <property type="evidence" value="ECO:0007669"/>
    <property type="project" value="TreeGrafter"/>
</dbReference>
<evidence type="ECO:0000313" key="3">
    <source>
        <dbReference type="EMBL" id="KAG8230491.1"/>
    </source>
</evidence>
<keyword evidence="1" id="KW-0732">Signal</keyword>
<organism evidence="3 4">
    <name type="scientific">Ladona fulva</name>
    <name type="common">Scarce chaser dragonfly</name>
    <name type="synonym">Libellula fulva</name>
    <dbReference type="NCBI Taxonomy" id="123851"/>
    <lineage>
        <taxon>Eukaryota</taxon>
        <taxon>Metazoa</taxon>
        <taxon>Ecdysozoa</taxon>
        <taxon>Arthropoda</taxon>
        <taxon>Hexapoda</taxon>
        <taxon>Insecta</taxon>
        <taxon>Pterygota</taxon>
        <taxon>Palaeoptera</taxon>
        <taxon>Odonata</taxon>
        <taxon>Epiprocta</taxon>
        <taxon>Anisoptera</taxon>
        <taxon>Libelluloidea</taxon>
        <taxon>Libellulidae</taxon>
        <taxon>Ladona</taxon>
    </lineage>
</organism>
<dbReference type="AlphaFoldDB" id="A0A8K0K8S3"/>
<sequence>MDSLFSSQPSALTTELLLLIAKFLAASPCQQSFKVLRGELESLQILPKRLDWLGNEHEQSFEEL</sequence>
<gene>
    <name evidence="3" type="ORF">J437_LFUL013533</name>
</gene>
<feature type="domain" description="BRWD/PHIP N-terminal" evidence="2">
    <location>
        <begin position="6"/>
        <end position="64"/>
    </location>
</feature>
<keyword evidence="4" id="KW-1185">Reference proteome</keyword>
<evidence type="ECO:0000259" key="2">
    <source>
        <dbReference type="Pfam" id="PF25437"/>
    </source>
</evidence>
<dbReference type="PANTHER" id="PTHR16266:SF17">
    <property type="entry name" value="BRWD3"/>
    <property type="match status" value="1"/>
</dbReference>
<dbReference type="Pfam" id="PF25437">
    <property type="entry name" value="BRWD1_N"/>
    <property type="match status" value="1"/>
</dbReference>
<evidence type="ECO:0000256" key="1">
    <source>
        <dbReference type="SAM" id="SignalP"/>
    </source>
</evidence>
<reference evidence="3" key="1">
    <citation type="submission" date="2013-04" db="EMBL/GenBank/DDBJ databases">
        <authorList>
            <person name="Qu J."/>
            <person name="Murali S.C."/>
            <person name="Bandaranaike D."/>
            <person name="Bellair M."/>
            <person name="Blankenburg K."/>
            <person name="Chao H."/>
            <person name="Dinh H."/>
            <person name="Doddapaneni H."/>
            <person name="Downs B."/>
            <person name="Dugan-Rocha S."/>
            <person name="Elkadiri S."/>
            <person name="Gnanaolivu R.D."/>
            <person name="Hernandez B."/>
            <person name="Javaid M."/>
            <person name="Jayaseelan J.C."/>
            <person name="Lee S."/>
            <person name="Li M."/>
            <person name="Ming W."/>
            <person name="Munidasa M."/>
            <person name="Muniz J."/>
            <person name="Nguyen L."/>
            <person name="Ongeri F."/>
            <person name="Osuji N."/>
            <person name="Pu L.-L."/>
            <person name="Puazo M."/>
            <person name="Qu C."/>
            <person name="Quiroz J."/>
            <person name="Raj R."/>
            <person name="Weissenberger G."/>
            <person name="Xin Y."/>
            <person name="Zou X."/>
            <person name="Han Y."/>
            <person name="Richards S."/>
            <person name="Worley K."/>
            <person name="Muzny D."/>
            <person name="Gibbs R."/>
        </authorList>
    </citation>
    <scope>NUCLEOTIDE SEQUENCE</scope>
    <source>
        <strain evidence="3">Sampled in the wild</strain>
    </source>
</reference>
<dbReference type="GO" id="GO:0008360">
    <property type="term" value="P:regulation of cell shape"/>
    <property type="evidence" value="ECO:0007669"/>
    <property type="project" value="TreeGrafter"/>
</dbReference>
<feature type="chain" id="PRO_5035428792" description="BRWD/PHIP N-terminal domain-containing protein" evidence="1">
    <location>
        <begin position="27"/>
        <end position="64"/>
    </location>
</feature>
<proteinExistence type="predicted"/>
<accession>A0A8K0K8S3</accession>
<feature type="non-terminal residue" evidence="3">
    <location>
        <position position="1"/>
    </location>
</feature>
<protein>
    <recommendedName>
        <fullName evidence="2">BRWD/PHIP N-terminal domain-containing protein</fullName>
    </recommendedName>
</protein>
<feature type="signal peptide" evidence="1">
    <location>
        <begin position="1"/>
        <end position="26"/>
    </location>
</feature>
<reference evidence="3" key="2">
    <citation type="submission" date="2017-10" db="EMBL/GenBank/DDBJ databases">
        <title>Ladona fulva Genome sequencing and assembly.</title>
        <authorList>
            <person name="Murali S."/>
            <person name="Richards S."/>
            <person name="Bandaranaike D."/>
            <person name="Bellair M."/>
            <person name="Blankenburg K."/>
            <person name="Chao H."/>
            <person name="Dinh H."/>
            <person name="Doddapaneni H."/>
            <person name="Dugan-Rocha S."/>
            <person name="Elkadiri S."/>
            <person name="Gnanaolivu R."/>
            <person name="Hernandez B."/>
            <person name="Skinner E."/>
            <person name="Javaid M."/>
            <person name="Lee S."/>
            <person name="Li M."/>
            <person name="Ming W."/>
            <person name="Munidasa M."/>
            <person name="Muniz J."/>
            <person name="Nguyen L."/>
            <person name="Hughes D."/>
            <person name="Osuji N."/>
            <person name="Pu L.-L."/>
            <person name="Puazo M."/>
            <person name="Qu C."/>
            <person name="Quiroz J."/>
            <person name="Raj R."/>
            <person name="Weissenberger G."/>
            <person name="Xin Y."/>
            <person name="Zou X."/>
            <person name="Han Y."/>
            <person name="Worley K."/>
            <person name="Muzny D."/>
            <person name="Gibbs R."/>
        </authorList>
    </citation>
    <scope>NUCLEOTIDE SEQUENCE</scope>
    <source>
        <strain evidence="3">Sampled in the wild</strain>
    </source>
</reference>
<name>A0A8K0K8S3_LADFU</name>
<dbReference type="EMBL" id="KZ308490">
    <property type="protein sequence ID" value="KAG8230491.1"/>
    <property type="molecule type" value="Genomic_DNA"/>
</dbReference>
<dbReference type="GO" id="GO:0006357">
    <property type="term" value="P:regulation of transcription by RNA polymerase II"/>
    <property type="evidence" value="ECO:0007669"/>
    <property type="project" value="TreeGrafter"/>
</dbReference>
<dbReference type="PANTHER" id="PTHR16266">
    <property type="entry name" value="WD REPEAT DOMAIN 9"/>
    <property type="match status" value="1"/>
</dbReference>
<evidence type="ECO:0000313" key="4">
    <source>
        <dbReference type="Proteomes" id="UP000792457"/>
    </source>
</evidence>